<accession>A0A0F6QVG0</accession>
<protein>
    <submittedName>
        <fullName evidence="1">Uncharacterized protein</fullName>
    </submittedName>
</protein>
<name>A0A0F6QVG0_9CORY</name>
<sequence length="201" mass="22625">MKHGVRSDRVVQNDTVSDSLRSYSFEVYCQTGQSHHKRPISHTESTVLYTFKVQAFFNSLEIKFIEHLLRDFCARVEEFKVWSSWVEGAERWKDAVALVACGGEAPRSPATGVVLLIGIVVFESPGMTVYDSPVGIRCLTLATGGTSTIRGPLAVALFQRRLLRRVPHTGFRTTAHYCERSRQQRCESQPLHSIPSIETIQ</sequence>
<gene>
    <name evidence="1" type="ORF">UL81_04245</name>
</gene>
<dbReference type="PATRIC" id="fig|161896.4.peg.833"/>
<dbReference type="EMBL" id="CP011311">
    <property type="protein sequence ID" value="AKE38822.1"/>
    <property type="molecule type" value="Genomic_DNA"/>
</dbReference>
<proteinExistence type="predicted"/>
<organism evidence="1 2">
    <name type="scientific">Corynebacterium camporealensis</name>
    <dbReference type="NCBI Taxonomy" id="161896"/>
    <lineage>
        <taxon>Bacteria</taxon>
        <taxon>Bacillati</taxon>
        <taxon>Actinomycetota</taxon>
        <taxon>Actinomycetes</taxon>
        <taxon>Mycobacteriales</taxon>
        <taxon>Corynebacteriaceae</taxon>
        <taxon>Corynebacterium</taxon>
    </lineage>
</organism>
<keyword evidence="2" id="KW-1185">Reference proteome</keyword>
<dbReference type="Proteomes" id="UP000033566">
    <property type="component" value="Chromosome"/>
</dbReference>
<dbReference type="KEGG" id="ccj:UL81_04245"/>
<evidence type="ECO:0000313" key="1">
    <source>
        <dbReference type="EMBL" id="AKE38822.1"/>
    </source>
</evidence>
<reference evidence="1 2" key="1">
    <citation type="journal article" date="2015" name="Genome Announc.">
        <title>Complete Genome Sequence of Corynebacterium camporealensis DSM 44610, Isolated from the Milk of a Manchega Sheep with Subclinical Mastitis.</title>
        <authorList>
            <person name="Ruckert C."/>
            <person name="Albersmeier A."/>
            <person name="Winkler A."/>
            <person name="Tauch A."/>
        </authorList>
    </citation>
    <scope>NUCLEOTIDE SEQUENCE [LARGE SCALE GENOMIC DNA]</scope>
    <source>
        <strain evidence="1 2">DSM 44610</strain>
    </source>
</reference>
<evidence type="ECO:0000313" key="2">
    <source>
        <dbReference type="Proteomes" id="UP000033566"/>
    </source>
</evidence>
<dbReference type="AlphaFoldDB" id="A0A0F6QVG0"/>
<dbReference type="HOGENOM" id="CLU_1358537_0_0_11"/>